<feature type="transmembrane region" description="Helical" evidence="1">
    <location>
        <begin position="12"/>
        <end position="32"/>
    </location>
</feature>
<keyword evidence="1" id="KW-0812">Transmembrane</keyword>
<proteinExistence type="predicted"/>
<reference evidence="2" key="2">
    <citation type="submission" date="2020-08" db="EMBL/GenBank/DDBJ databases">
        <authorList>
            <person name="Chen M."/>
            <person name="Teng W."/>
            <person name="Zhao L."/>
            <person name="Hu C."/>
            <person name="Zhou Y."/>
            <person name="Han B."/>
            <person name="Song L."/>
            <person name="Shu W."/>
        </authorList>
    </citation>
    <scope>NUCLEOTIDE SEQUENCE</scope>
    <source>
        <strain evidence="2">FACHB-1277</strain>
    </source>
</reference>
<name>A0A926UQA8_9CYAN</name>
<keyword evidence="1" id="KW-1133">Transmembrane helix</keyword>
<comment type="caution">
    <text evidence="2">The sequence shown here is derived from an EMBL/GenBank/DDBJ whole genome shotgun (WGS) entry which is preliminary data.</text>
</comment>
<feature type="transmembrane region" description="Helical" evidence="1">
    <location>
        <begin position="52"/>
        <end position="74"/>
    </location>
</feature>
<sequence>MPKTKFPIPPLPIVLLVVVMISASGFLIYDRAVNFYDYRLVEKNMPLVDPDAINLQLVSAIAFMGISVVPILLAIGLWHRKSWARFLSICFFSAIMFPAIAASLHWISPPSPDNLLQIPTILDDVLVVNTSHPTSKLMKINPYLAIVSAIALIILLNPAIAKAFRHPPRLL</sequence>
<evidence type="ECO:0000313" key="2">
    <source>
        <dbReference type="EMBL" id="MBD2149304.1"/>
    </source>
</evidence>
<organism evidence="2 3">
    <name type="scientific">Pseudanabaena cinerea FACHB-1277</name>
    <dbReference type="NCBI Taxonomy" id="2949581"/>
    <lineage>
        <taxon>Bacteria</taxon>
        <taxon>Bacillati</taxon>
        <taxon>Cyanobacteriota</taxon>
        <taxon>Cyanophyceae</taxon>
        <taxon>Pseudanabaenales</taxon>
        <taxon>Pseudanabaenaceae</taxon>
        <taxon>Pseudanabaena</taxon>
        <taxon>Pseudanabaena cinerea</taxon>
    </lineage>
</organism>
<accession>A0A926UQA8</accession>
<dbReference type="Proteomes" id="UP000631421">
    <property type="component" value="Unassembled WGS sequence"/>
</dbReference>
<reference evidence="2" key="1">
    <citation type="journal article" date="2015" name="ISME J.">
        <title>Draft Genome Sequence of Streptomyces incarnatus NRRL8089, which Produces the Nucleoside Antibiotic Sinefungin.</title>
        <authorList>
            <person name="Oshima K."/>
            <person name="Hattori M."/>
            <person name="Shimizu H."/>
            <person name="Fukuda K."/>
            <person name="Nemoto M."/>
            <person name="Inagaki K."/>
            <person name="Tamura T."/>
        </authorList>
    </citation>
    <scope>NUCLEOTIDE SEQUENCE</scope>
    <source>
        <strain evidence="2">FACHB-1277</strain>
    </source>
</reference>
<feature type="transmembrane region" description="Helical" evidence="1">
    <location>
        <begin position="143"/>
        <end position="161"/>
    </location>
</feature>
<dbReference type="RefSeq" id="WP_190349673.1">
    <property type="nucleotide sequence ID" value="NZ_JACJPY010000007.1"/>
</dbReference>
<gene>
    <name evidence="2" type="ORF">H6F44_04080</name>
</gene>
<dbReference type="EMBL" id="JACJPY010000007">
    <property type="protein sequence ID" value="MBD2149304.1"/>
    <property type="molecule type" value="Genomic_DNA"/>
</dbReference>
<dbReference type="AlphaFoldDB" id="A0A926UQA8"/>
<keyword evidence="1" id="KW-0472">Membrane</keyword>
<feature type="transmembrane region" description="Helical" evidence="1">
    <location>
        <begin position="86"/>
        <end position="107"/>
    </location>
</feature>
<protein>
    <submittedName>
        <fullName evidence="2">Uncharacterized protein</fullName>
    </submittedName>
</protein>
<evidence type="ECO:0000256" key="1">
    <source>
        <dbReference type="SAM" id="Phobius"/>
    </source>
</evidence>
<evidence type="ECO:0000313" key="3">
    <source>
        <dbReference type="Proteomes" id="UP000631421"/>
    </source>
</evidence>
<keyword evidence="3" id="KW-1185">Reference proteome</keyword>